<dbReference type="GO" id="GO:0008168">
    <property type="term" value="F:methyltransferase activity"/>
    <property type="evidence" value="ECO:0007669"/>
    <property type="project" value="InterPro"/>
</dbReference>
<evidence type="ECO:0000256" key="2">
    <source>
        <dbReference type="ARBA" id="ARBA00022842"/>
    </source>
</evidence>
<reference evidence="3 4" key="1">
    <citation type="submission" date="2020-08" db="EMBL/GenBank/DDBJ databases">
        <title>Plant Genome Project.</title>
        <authorList>
            <person name="Zhang R.-G."/>
        </authorList>
    </citation>
    <scope>NUCLEOTIDE SEQUENCE [LARGE SCALE GENOMIC DNA]</scope>
    <source>
        <tissue evidence="3">Rhizome</tissue>
    </source>
</reference>
<dbReference type="Pfam" id="PF03492">
    <property type="entry name" value="Methyltransf_7"/>
    <property type="match status" value="1"/>
</dbReference>
<dbReference type="AlphaFoldDB" id="A0A8J5IA33"/>
<dbReference type="InterPro" id="IPR042086">
    <property type="entry name" value="MeTrfase_capping"/>
</dbReference>
<keyword evidence="4" id="KW-1185">Reference proteome</keyword>
<protein>
    <submittedName>
        <fullName evidence="3">Uncharacterized protein</fullName>
    </submittedName>
</protein>
<dbReference type="InterPro" id="IPR029063">
    <property type="entry name" value="SAM-dependent_MTases_sf"/>
</dbReference>
<comment type="caution">
    <text evidence="3">The sequence shown here is derived from an EMBL/GenBank/DDBJ whole genome shotgun (WGS) entry which is preliminary data.</text>
</comment>
<keyword evidence="2" id="KW-0460">Magnesium</keyword>
<gene>
    <name evidence="3" type="ORF">ZIOFF_004277</name>
</gene>
<dbReference type="PANTHER" id="PTHR31009">
    <property type="entry name" value="S-ADENOSYL-L-METHIONINE:CARBOXYL METHYLTRANSFERASE FAMILY PROTEIN"/>
    <property type="match status" value="1"/>
</dbReference>
<dbReference type="GO" id="GO:0046872">
    <property type="term" value="F:metal ion binding"/>
    <property type="evidence" value="ECO:0007669"/>
    <property type="project" value="UniProtKB-KW"/>
</dbReference>
<keyword evidence="1" id="KW-0479">Metal-binding</keyword>
<dbReference type="Proteomes" id="UP000734854">
    <property type="component" value="Unassembled WGS sequence"/>
</dbReference>
<dbReference type="Gene3D" id="3.40.50.150">
    <property type="entry name" value="Vaccinia Virus protein VP39"/>
    <property type="match status" value="1"/>
</dbReference>
<dbReference type="InterPro" id="IPR005299">
    <property type="entry name" value="MeTrfase_7"/>
</dbReference>
<evidence type="ECO:0000313" key="4">
    <source>
        <dbReference type="Proteomes" id="UP000734854"/>
    </source>
</evidence>
<dbReference type="EMBL" id="JACMSC010000001">
    <property type="protein sequence ID" value="KAG6539124.1"/>
    <property type="molecule type" value="Genomic_DNA"/>
</dbReference>
<organism evidence="3 4">
    <name type="scientific">Zingiber officinale</name>
    <name type="common">Ginger</name>
    <name type="synonym">Amomum zingiber</name>
    <dbReference type="NCBI Taxonomy" id="94328"/>
    <lineage>
        <taxon>Eukaryota</taxon>
        <taxon>Viridiplantae</taxon>
        <taxon>Streptophyta</taxon>
        <taxon>Embryophyta</taxon>
        <taxon>Tracheophyta</taxon>
        <taxon>Spermatophyta</taxon>
        <taxon>Magnoliopsida</taxon>
        <taxon>Liliopsida</taxon>
        <taxon>Zingiberales</taxon>
        <taxon>Zingiberaceae</taxon>
        <taxon>Zingiber</taxon>
    </lineage>
</organism>
<accession>A0A8J5IA33</accession>
<dbReference type="Gene3D" id="1.10.1200.270">
    <property type="entry name" value="Methyltransferase, alpha-helical capping domain"/>
    <property type="match status" value="1"/>
</dbReference>
<evidence type="ECO:0000313" key="3">
    <source>
        <dbReference type="EMBL" id="KAG6539124.1"/>
    </source>
</evidence>
<sequence>MASLSLDPHHPTEHDAFLVAAAPSQSSQVGEGKMFINAFDKTADLDVLDHPIPNFIYYMRKVIIMAKSILEKATEQLCRTLFLDRITIVDLGCSSGPNALSVVSQVLDIISKLDERQSKEEERTLPEIQFILNDLPSNDFNSVFQSLEEFNKKIKEERGNLLVPYYVAAASGSFHGRLFPSSTVQFFYCSTSLHWLSQAPRELGSAEAISQNRGNIYFTRTSPPWIVKAYREQFRRDFSTFLESRFEELSVGGGALLIFPGREGEDEDGDIFNHISELFSDSLNAMAEEGIISKAKLDAFNMPFYSPLLEEVKSIILNESSFDIEQAHLLSYKWLDATKLDILRDGKMIANGFRAWNESLFAHHFGDAILDELFERFAERVSRGILEEKLTNCTVSNIIIELKKNTPP</sequence>
<evidence type="ECO:0000256" key="1">
    <source>
        <dbReference type="ARBA" id="ARBA00022723"/>
    </source>
</evidence>
<dbReference type="SUPFAM" id="SSF53335">
    <property type="entry name" value="S-adenosyl-L-methionine-dependent methyltransferases"/>
    <property type="match status" value="1"/>
</dbReference>
<name>A0A8J5IA33_ZINOF</name>
<proteinExistence type="predicted"/>